<evidence type="ECO:0000313" key="1">
    <source>
        <dbReference type="EMBL" id="VAW34002.1"/>
    </source>
</evidence>
<dbReference type="AlphaFoldDB" id="A0A3B0V5F2"/>
<organism evidence="1">
    <name type="scientific">hydrothermal vent metagenome</name>
    <dbReference type="NCBI Taxonomy" id="652676"/>
    <lineage>
        <taxon>unclassified sequences</taxon>
        <taxon>metagenomes</taxon>
        <taxon>ecological metagenomes</taxon>
    </lineage>
</organism>
<evidence type="ECO:0008006" key="2">
    <source>
        <dbReference type="Google" id="ProtNLM"/>
    </source>
</evidence>
<name>A0A3B0V5F2_9ZZZZ</name>
<gene>
    <name evidence="1" type="ORF">MNBD_CHLOROFLEXI01-1818</name>
</gene>
<dbReference type="EMBL" id="UOEU01000499">
    <property type="protein sequence ID" value="VAW34002.1"/>
    <property type="molecule type" value="Genomic_DNA"/>
</dbReference>
<protein>
    <recommendedName>
        <fullName evidence="2">PsbP C-terminal domain-containing protein</fullName>
    </recommendedName>
</protein>
<dbReference type="PROSITE" id="PS51257">
    <property type="entry name" value="PROKAR_LIPOPROTEIN"/>
    <property type="match status" value="1"/>
</dbReference>
<proteinExistence type="predicted"/>
<reference evidence="1" key="1">
    <citation type="submission" date="2018-06" db="EMBL/GenBank/DDBJ databases">
        <authorList>
            <person name="Zhirakovskaya E."/>
        </authorList>
    </citation>
    <scope>NUCLEOTIDE SEQUENCE</scope>
</reference>
<sequence length="187" mass="20365">MKRLFFLLLIPLILLACRSDKKAEANLISYSSPNYPVAFMMPEGWAISDDEDSITIATQEGLLLAASVIEGARINIIVTPSFFVGSTNATEIIDTAVRNFREQAGAEIIQEIQPIVINSQQATETVLRGNDSQGNEVILRYLLIENPTINQTAVIAAVHDASQNNVYGQLMADIVASIQLVDASSEQ</sequence>
<accession>A0A3B0V5F2</accession>